<keyword evidence="2" id="KW-1185">Reference proteome</keyword>
<dbReference type="VEuPathDB" id="ToxoDB:ETH2_0953600"/>
<feature type="non-terminal residue" evidence="1">
    <location>
        <position position="1"/>
    </location>
</feature>
<dbReference type="EMBL" id="HG676569">
    <property type="protein sequence ID" value="CDJ44137.1"/>
    <property type="molecule type" value="Genomic_DNA"/>
</dbReference>
<dbReference type="Proteomes" id="UP000030747">
    <property type="component" value="Unassembled WGS sequence"/>
</dbReference>
<dbReference type="OrthoDB" id="354792at2759"/>
<name>U6L149_EIMTE</name>
<sequence length="81" mass="9264">PFYKSFSDAPQAFDKEAKRVAANFKRARKIGLQIQKRRVSRAQLAHELLQGRVAVVLLDGGRLGARELRAVPRTQYDGWRE</sequence>
<evidence type="ECO:0000313" key="1">
    <source>
        <dbReference type="EMBL" id="CDJ44137.1"/>
    </source>
</evidence>
<dbReference type="Pfam" id="PF09778">
    <property type="entry name" value="Guanylate_cyc_2"/>
    <property type="match status" value="1"/>
</dbReference>
<reference evidence="1" key="2">
    <citation type="submission" date="2013-10" db="EMBL/GenBank/DDBJ databases">
        <authorList>
            <person name="Aslett M."/>
        </authorList>
    </citation>
    <scope>NUCLEOTIDE SEQUENCE [LARGE SCALE GENOMIC DNA]</scope>
    <source>
        <strain evidence="1">Houghton</strain>
    </source>
</reference>
<dbReference type="AlphaFoldDB" id="U6L149"/>
<dbReference type="VEuPathDB" id="ToxoDB:ETH_00036460"/>
<organism evidence="1 2">
    <name type="scientific">Eimeria tenella</name>
    <name type="common">Coccidian parasite</name>
    <dbReference type="NCBI Taxonomy" id="5802"/>
    <lineage>
        <taxon>Eukaryota</taxon>
        <taxon>Sar</taxon>
        <taxon>Alveolata</taxon>
        <taxon>Apicomplexa</taxon>
        <taxon>Conoidasida</taxon>
        <taxon>Coccidia</taxon>
        <taxon>Eucoccidiorida</taxon>
        <taxon>Eimeriorina</taxon>
        <taxon>Eimeriidae</taxon>
        <taxon>Eimeria</taxon>
    </lineage>
</organism>
<proteinExistence type="predicted"/>
<gene>
    <name evidence="1" type="ORF">ETH_00036460</name>
</gene>
<dbReference type="RefSeq" id="XP_013234886.1">
    <property type="nucleotide sequence ID" value="XM_013379432.1"/>
</dbReference>
<reference evidence="1" key="1">
    <citation type="submission" date="2013-10" db="EMBL/GenBank/DDBJ databases">
        <title>Genomic analysis of the causative agents of coccidiosis in chickens.</title>
        <authorList>
            <person name="Reid A.J."/>
            <person name="Blake D."/>
            <person name="Billington K."/>
            <person name="Browne H."/>
            <person name="Dunn M."/>
            <person name="Hung S."/>
            <person name="Kawahara F."/>
            <person name="Miranda-Saavedra D."/>
            <person name="Mourier T."/>
            <person name="Nagra H."/>
            <person name="Otto T.D."/>
            <person name="Rawlings N."/>
            <person name="Sanchez A."/>
            <person name="Sanders M."/>
            <person name="Subramaniam C."/>
            <person name="Tay Y."/>
            <person name="Dear P."/>
            <person name="Doerig C."/>
            <person name="Gruber A."/>
            <person name="Parkinson J."/>
            <person name="Shirley M."/>
            <person name="Wan K.L."/>
            <person name="Berriman M."/>
            <person name="Tomley F."/>
            <person name="Pain A."/>
        </authorList>
    </citation>
    <scope>NUCLEOTIDE SEQUENCE [LARGE SCALE GENOMIC DNA]</scope>
    <source>
        <strain evidence="1">Houghton</strain>
    </source>
</reference>
<dbReference type="InterPro" id="IPR018616">
    <property type="entry name" value="GUCD1"/>
</dbReference>
<accession>U6L149</accession>
<dbReference type="GeneID" id="25256333"/>
<evidence type="ECO:0000313" key="2">
    <source>
        <dbReference type="Proteomes" id="UP000030747"/>
    </source>
</evidence>
<protein>
    <submittedName>
        <fullName evidence="1">Uncharacterized protein</fullName>
    </submittedName>
</protein>